<evidence type="ECO:0000256" key="1">
    <source>
        <dbReference type="ARBA" id="ARBA00001947"/>
    </source>
</evidence>
<evidence type="ECO:0000259" key="5">
    <source>
        <dbReference type="SMART" id="SM00849"/>
    </source>
</evidence>
<keyword evidence="8" id="KW-1185">Reference proteome</keyword>
<dbReference type="RefSeq" id="WP_087168309.1">
    <property type="nucleotide sequence ID" value="NZ_BSBO01000019.1"/>
</dbReference>
<dbReference type="Gene3D" id="3.60.15.10">
    <property type="entry name" value="Ribonuclease Z/Hydroxyacylglutathione hydrolase-like"/>
    <property type="match status" value="1"/>
</dbReference>
<dbReference type="EMBL" id="BSCH01000002">
    <property type="protein sequence ID" value="GLG89000.1"/>
    <property type="molecule type" value="Genomic_DNA"/>
</dbReference>
<evidence type="ECO:0000313" key="7">
    <source>
        <dbReference type="EMBL" id="GLG89000.1"/>
    </source>
</evidence>
<feature type="domain" description="Metallo-beta-lactamase" evidence="5">
    <location>
        <begin position="12"/>
        <end position="190"/>
    </location>
</feature>
<dbReference type="InterPro" id="IPR001279">
    <property type="entry name" value="Metallo-B-lactamas"/>
</dbReference>
<evidence type="ECO:0000256" key="3">
    <source>
        <dbReference type="ARBA" id="ARBA00022801"/>
    </source>
</evidence>
<gene>
    <name evidence="6" type="ORF">Selli1_19680</name>
    <name evidence="7" type="ORF">Selli2_04260</name>
</gene>
<dbReference type="Proteomes" id="UP001145094">
    <property type="component" value="Unassembled WGS sequence"/>
</dbReference>
<evidence type="ECO:0000313" key="8">
    <source>
        <dbReference type="Proteomes" id="UP001145145"/>
    </source>
</evidence>
<keyword evidence="4" id="KW-0862">Zinc</keyword>
<reference evidence="6 8" key="5">
    <citation type="journal article" date="2023" name="Int. J. Syst. Evol. Microbiol.">
        <title>Sellimonas catena sp. nov., isolated from human faeces.</title>
        <authorList>
            <person name="Hisatomi A."/>
            <person name="Ohkuma M."/>
            <person name="Sakamoto M."/>
        </authorList>
    </citation>
    <scope>NUCLEOTIDE SEQUENCE [LARGE SCALE GENOMIC DNA]</scope>
    <source>
        <strain evidence="6 8">12EGH17</strain>
        <strain evidence="7">18CBH55</strain>
    </source>
</reference>
<protein>
    <submittedName>
        <fullName evidence="6">MBL fold metallo-hydrolase</fullName>
    </submittedName>
</protein>
<dbReference type="SMART" id="SM00849">
    <property type="entry name" value="Lactamase_B"/>
    <property type="match status" value="1"/>
</dbReference>
<sequence length="208" mass="23292">MKIQTFVTGIIGTNTYVLYDENTKEAVLVDPAACPKKLMNFIQEEGLDMKAVLLTHGHFDHIMGIQDFRKVYDVPVYAGEREAALLQDAHWNQSDIYTNGYTFSDAVYVKDGEMLHIAGFDIQVFFTPGHTPGGVCYYLADEGILFSGDTLFHHSVGRTDFEGGSMSDLVRGIEEKLLCLPDETKVLPGHMDATTIGEEKKYNPFLRK</sequence>
<dbReference type="CDD" id="cd06262">
    <property type="entry name" value="metallo-hydrolase-like_MBL-fold"/>
    <property type="match status" value="1"/>
</dbReference>
<dbReference type="Proteomes" id="UP001145145">
    <property type="component" value="Unassembled WGS sequence"/>
</dbReference>
<accession>A0A9W6FCM8</accession>
<organism evidence="6 8">
    <name type="scientific">Sellimonas catena</name>
    <dbReference type="NCBI Taxonomy" id="2994035"/>
    <lineage>
        <taxon>Bacteria</taxon>
        <taxon>Bacillati</taxon>
        <taxon>Bacillota</taxon>
        <taxon>Clostridia</taxon>
        <taxon>Lachnospirales</taxon>
        <taxon>Lachnospiraceae</taxon>
        <taxon>Sellimonas</taxon>
    </lineage>
</organism>
<dbReference type="AlphaFoldDB" id="A0A9W6FCM8"/>
<dbReference type="Pfam" id="PF00753">
    <property type="entry name" value="Lactamase_B"/>
    <property type="match status" value="1"/>
</dbReference>
<dbReference type="GO" id="GO:0046872">
    <property type="term" value="F:metal ion binding"/>
    <property type="evidence" value="ECO:0007669"/>
    <property type="project" value="UniProtKB-KW"/>
</dbReference>
<dbReference type="EMBL" id="BSBO01000019">
    <property type="protein sequence ID" value="GLG04794.1"/>
    <property type="molecule type" value="Genomic_DNA"/>
</dbReference>
<keyword evidence="3" id="KW-0378">Hydrolase</keyword>
<comment type="cofactor">
    <cofactor evidence="1">
        <name>Zn(2+)</name>
        <dbReference type="ChEBI" id="CHEBI:29105"/>
    </cofactor>
</comment>
<evidence type="ECO:0000256" key="4">
    <source>
        <dbReference type="ARBA" id="ARBA00022833"/>
    </source>
</evidence>
<dbReference type="InterPro" id="IPR051453">
    <property type="entry name" value="MBL_Glyoxalase_II"/>
</dbReference>
<dbReference type="PANTHER" id="PTHR46233">
    <property type="entry name" value="HYDROXYACYLGLUTATHIONE HYDROLASE GLOC"/>
    <property type="match status" value="1"/>
</dbReference>
<proteinExistence type="predicted"/>
<dbReference type="PANTHER" id="PTHR46233:SF3">
    <property type="entry name" value="HYDROXYACYLGLUTATHIONE HYDROLASE GLOC"/>
    <property type="match status" value="1"/>
</dbReference>
<dbReference type="InterPro" id="IPR036866">
    <property type="entry name" value="RibonucZ/Hydroxyglut_hydro"/>
</dbReference>
<evidence type="ECO:0000256" key="2">
    <source>
        <dbReference type="ARBA" id="ARBA00022723"/>
    </source>
</evidence>
<reference evidence="6" key="2">
    <citation type="submission" date="2022-11" db="EMBL/GenBank/DDBJ databases">
        <title>Draft genome sequence of Sellimonas catena strain 12EGH17.</title>
        <authorList>
            <person name="Hisatomi A."/>
            <person name="Ohkuma M."/>
            <person name="Sakamoto M."/>
        </authorList>
    </citation>
    <scope>NUCLEOTIDE SEQUENCE</scope>
    <source>
        <strain evidence="6">12EGH17</strain>
    </source>
</reference>
<keyword evidence="2" id="KW-0479">Metal-binding</keyword>
<evidence type="ECO:0000313" key="6">
    <source>
        <dbReference type="EMBL" id="GLG04794.1"/>
    </source>
</evidence>
<name>A0A9W6FCM8_9FIRM</name>
<dbReference type="GO" id="GO:0016787">
    <property type="term" value="F:hydrolase activity"/>
    <property type="evidence" value="ECO:0007669"/>
    <property type="project" value="UniProtKB-KW"/>
</dbReference>
<dbReference type="SUPFAM" id="SSF56281">
    <property type="entry name" value="Metallo-hydrolase/oxidoreductase"/>
    <property type="match status" value="1"/>
</dbReference>
<comment type="caution">
    <text evidence="6">The sequence shown here is derived from an EMBL/GenBank/DDBJ whole genome shotgun (WGS) entry which is preliminary data.</text>
</comment>
<reference evidence="7" key="4">
    <citation type="submission" date="2022-11" db="EMBL/GenBank/DDBJ databases">
        <title>Draft genome sequence of Sellimonas catena strain 18CBH55.</title>
        <authorList>
            <person name="Atsushi H."/>
            <person name="Moriya O."/>
            <person name="Mitsuo S."/>
        </authorList>
    </citation>
    <scope>NUCLEOTIDE SEQUENCE</scope>
    <source>
        <strain evidence="7">18CBH55</strain>
    </source>
</reference>
<reference evidence="7" key="3">
    <citation type="submission" date="2022-11" db="EMBL/GenBank/DDBJ databases">
        <title>Draft genome sequence of Sellimonas catena strain 18CBH55.</title>
        <authorList>
            <person name="Hisatomi A."/>
            <person name="Ohkuma M."/>
            <person name="Sakamoto M."/>
        </authorList>
    </citation>
    <scope>NUCLEOTIDE SEQUENCE</scope>
    <source>
        <strain evidence="7">18CBH55</strain>
    </source>
</reference>
<reference evidence="6" key="1">
    <citation type="submission" date="2022-11" db="EMBL/GenBank/DDBJ databases">
        <title>Draft genome sequence of Sellimonas catena strain 12EGH17.</title>
        <authorList>
            <person name="Atsushi H."/>
            <person name="Moriya O."/>
            <person name="Mitsuo S."/>
        </authorList>
    </citation>
    <scope>NUCLEOTIDE SEQUENCE</scope>
    <source>
        <strain evidence="6">12EGH17</strain>
    </source>
</reference>